<dbReference type="GO" id="GO:0042597">
    <property type="term" value="C:periplasmic space"/>
    <property type="evidence" value="ECO:0007669"/>
    <property type="project" value="UniProtKB-ARBA"/>
</dbReference>
<organism evidence="3 4">
    <name type="scientific">Streptomyces antnestii</name>
    <dbReference type="NCBI Taxonomy" id="2494256"/>
    <lineage>
        <taxon>Bacteria</taxon>
        <taxon>Bacillati</taxon>
        <taxon>Actinomycetota</taxon>
        <taxon>Actinomycetes</taxon>
        <taxon>Kitasatosporales</taxon>
        <taxon>Streptomycetaceae</taxon>
        <taxon>Streptomyces</taxon>
    </lineage>
</organism>
<dbReference type="AlphaFoldDB" id="A0A437PB91"/>
<dbReference type="PANTHER" id="PTHR30290:SF83">
    <property type="entry name" value="ABC TRANSPORTER SUBSTRATE-BINDING PROTEIN"/>
    <property type="match status" value="1"/>
</dbReference>
<evidence type="ECO:0000259" key="2">
    <source>
        <dbReference type="Pfam" id="PF00496"/>
    </source>
</evidence>
<comment type="caution">
    <text evidence="3">The sequence shown here is derived from an EMBL/GenBank/DDBJ whole genome shotgun (WGS) entry which is preliminary data.</text>
</comment>
<dbReference type="EMBL" id="RZYA01000017">
    <property type="protein sequence ID" value="RVU19537.1"/>
    <property type="molecule type" value="Genomic_DNA"/>
</dbReference>
<proteinExistence type="predicted"/>
<gene>
    <name evidence="3" type="ORF">EOT10_29045</name>
</gene>
<dbReference type="Pfam" id="PF00496">
    <property type="entry name" value="SBP_bac_5"/>
    <property type="match status" value="1"/>
</dbReference>
<dbReference type="PANTHER" id="PTHR30290">
    <property type="entry name" value="PERIPLASMIC BINDING COMPONENT OF ABC TRANSPORTER"/>
    <property type="match status" value="1"/>
</dbReference>
<dbReference type="GO" id="GO:0015833">
    <property type="term" value="P:peptide transport"/>
    <property type="evidence" value="ECO:0007669"/>
    <property type="project" value="TreeGrafter"/>
</dbReference>
<dbReference type="OrthoDB" id="5240629at2"/>
<keyword evidence="4" id="KW-1185">Reference proteome</keyword>
<dbReference type="PROSITE" id="PS51257">
    <property type="entry name" value="PROKAR_LIPOPROTEIN"/>
    <property type="match status" value="1"/>
</dbReference>
<feature type="chain" id="PRO_5038598464" evidence="1">
    <location>
        <begin position="23"/>
        <end position="598"/>
    </location>
</feature>
<protein>
    <submittedName>
        <fullName evidence="3">ABC transporter substrate-binding protein</fullName>
    </submittedName>
</protein>
<dbReference type="RefSeq" id="WP_127831323.1">
    <property type="nucleotide sequence ID" value="NZ_RZYA01000017.1"/>
</dbReference>
<feature type="domain" description="Solute-binding protein family 5" evidence="2">
    <location>
        <begin position="119"/>
        <end position="511"/>
    </location>
</feature>
<dbReference type="PIRSF" id="PIRSF002741">
    <property type="entry name" value="MppA"/>
    <property type="match status" value="1"/>
</dbReference>
<name>A0A437PB91_9ACTN</name>
<dbReference type="InterPro" id="IPR000914">
    <property type="entry name" value="SBP_5_dom"/>
</dbReference>
<dbReference type="GO" id="GO:0043190">
    <property type="term" value="C:ATP-binding cassette (ABC) transporter complex"/>
    <property type="evidence" value="ECO:0007669"/>
    <property type="project" value="InterPro"/>
</dbReference>
<keyword evidence="1" id="KW-0732">Signal</keyword>
<evidence type="ECO:0000256" key="1">
    <source>
        <dbReference type="SAM" id="SignalP"/>
    </source>
</evidence>
<dbReference type="Gene3D" id="3.10.105.10">
    <property type="entry name" value="Dipeptide-binding Protein, Domain 3"/>
    <property type="match status" value="1"/>
</dbReference>
<evidence type="ECO:0000313" key="4">
    <source>
        <dbReference type="Proteomes" id="UP000283128"/>
    </source>
</evidence>
<dbReference type="CDD" id="cd08506">
    <property type="entry name" value="PBP2_clavulanate_OppA2"/>
    <property type="match status" value="1"/>
</dbReference>
<dbReference type="InterPro" id="IPR039424">
    <property type="entry name" value="SBP_5"/>
</dbReference>
<dbReference type="GO" id="GO:1904680">
    <property type="term" value="F:peptide transmembrane transporter activity"/>
    <property type="evidence" value="ECO:0007669"/>
    <property type="project" value="TreeGrafter"/>
</dbReference>
<dbReference type="Proteomes" id="UP000283128">
    <property type="component" value="Unassembled WGS sequence"/>
</dbReference>
<accession>A0A437PB91</accession>
<reference evidence="3 4" key="1">
    <citation type="submission" date="2019-01" db="EMBL/GenBank/DDBJ databases">
        <title>Genome sequences of Streptomyces and Rhizobium isolates collected from root and soil.</title>
        <authorList>
            <person name="Chhettri S."/>
            <person name="Sevigny J.L."/>
            <person name="Sen A."/>
            <person name="Ennis N."/>
            <person name="Tisa L."/>
        </authorList>
    </citation>
    <scope>NUCLEOTIDE SEQUENCE [LARGE SCALE GENOMIC DNA]</scope>
    <source>
        <strain evidence="3 4">San01</strain>
    </source>
</reference>
<dbReference type="SUPFAM" id="SSF53850">
    <property type="entry name" value="Periplasmic binding protein-like II"/>
    <property type="match status" value="1"/>
</dbReference>
<feature type="signal peptide" evidence="1">
    <location>
        <begin position="1"/>
        <end position="22"/>
    </location>
</feature>
<sequence length="598" mass="64871">MSILRTRTAQATVVAVTAGALALTGCSAGSKGGDKNVGKSQTDALAQAKPVVIGTAAQSVGPAKEVPGSRKGGTIQVYQETDFSHLDPGQIYVSDAGLLSKLLYRGLTTYVEDDKGDQTVVGDLATDAGKSSDGGKTWTYTLKKGVKDQNGHVITSADIRHSFERLYASFETDGPTYVQQWLSGEGTKYRKAYTGPYKGKHLPDSVIATPDDQTVVFHFLKPHSDAPQALAMAAYAVVPEKTDTKEKYDQAPVATGPYKISEYKSGKSLKLVRNPGWDPKTDPMRHQYVDGFNIDYNQDKATQTKTILADRAEAKNAIMFSGQIDATQLQKITTDKAVMKRTVQGYAPYVWQLNFNMDRVKDKRIRDAIALAIPANAAGHADGGAYGGDPATSLMSPTTPGYDKKFDPFNRTKKPNGDIAAAKKLIDEAGAKGKKLVYAYANTPVRTTQANLIINNLKKIGLDIQKKEIDAATWYEQMGKVKNGLDLYMTGWGQDWADGNTVFPPSFDGAQIQDGSSNYSHTNDKHVNAELARIQAISDSAERAKEYGKLSEYISTKINPAAPIYYTKVFQIAGSNVGGLRYSTVTSYTDPTAVFLKK</sequence>
<dbReference type="InterPro" id="IPR030678">
    <property type="entry name" value="Peptide/Ni-bd"/>
</dbReference>
<dbReference type="Gene3D" id="3.40.190.10">
    <property type="entry name" value="Periplasmic binding protein-like II"/>
    <property type="match status" value="1"/>
</dbReference>
<evidence type="ECO:0000313" key="3">
    <source>
        <dbReference type="EMBL" id="RVU19537.1"/>
    </source>
</evidence>